<gene>
    <name evidence="5" type="ORF">GPM918_LOCUS22692</name>
    <name evidence="6" type="ORF">SRO942_LOCUS22691</name>
</gene>
<dbReference type="PROSITE" id="PS50005">
    <property type="entry name" value="TPR"/>
    <property type="match status" value="2"/>
</dbReference>
<dbReference type="Gene3D" id="3.90.176.10">
    <property type="entry name" value="Toxin ADP-ribosyltransferase, Chain A, domain 1"/>
    <property type="match status" value="1"/>
</dbReference>
<dbReference type="PROSITE" id="PS51996">
    <property type="entry name" value="TR_MART"/>
    <property type="match status" value="1"/>
</dbReference>
<dbReference type="Proteomes" id="UP000681722">
    <property type="component" value="Unassembled WGS sequence"/>
</dbReference>
<proteinExistence type="predicted"/>
<dbReference type="EMBL" id="CAJNOQ010007850">
    <property type="protein sequence ID" value="CAF1180805.1"/>
    <property type="molecule type" value="Genomic_DNA"/>
</dbReference>
<sequence>MGSGQSKQEADVIAEIPHLELSSIILKEYNIFHDRIVCLHANINNADEQSLLSFLKNKAKMFDDLDECVNYIQSNQKEKIFLIIFEILEEIIIQRLHDLSQMIAIYIYCVEPSKYEQWLTASYPKLKGFFYIKDILLNKLAADVKFHTDESMPISVFCLNEDQTSLEHLSKDNASFMWYQLLFDLLIKLPRSDSSKKEMIDECRLYYENDLTTLEQIDDFEQNYQSEKAAYWYTCDKFLYRLLNRVLRSRNIGAILKFRYFIVELYEQLSHGYVAEKEKKGKKEKKENEMESEREIKMQDNLKLSTLSTNLTVYRGQNIHEEELEKMRKSIGDLMSSTMFMSTTKTIEIATGFITDTTEKCVLFEISVDQNETASKPYLDISTLSSKPLEEEVLFSIGSVFRIMSVKKLPMNKYWTINLLLTEEENQQLKQLMEYFRVDNLINENRSPLFPLGEFLMRIAEYDQAEYYFTILLQQSPLLDHIEKGMIFNSIGKIHFKRGKYSSALQWYTRSHTILKNIDPLLAELNYIDMGSLYEKQHDYSNAAKYLRSAFKLYSKSSSTHPSIMAQLYENIGSVHYHMNNILLANKNYTEAFRLYTAYLPPTHPKLAVICNTLGDLLVRTFRANEALKMYNYALSIQEKRLPPKIRNHSMAKTYNRIGLAYDELKNYNDALRNYYRSRELLSGDDPDLCVVMENIEQVSKKLNK</sequence>
<evidence type="ECO:0000256" key="3">
    <source>
        <dbReference type="PROSITE-ProRule" id="PRU00339"/>
    </source>
</evidence>
<evidence type="ECO:0000256" key="2">
    <source>
        <dbReference type="ARBA" id="ARBA00022803"/>
    </source>
</evidence>
<dbReference type="Proteomes" id="UP000663829">
    <property type="component" value="Unassembled WGS sequence"/>
</dbReference>
<name>A0A814UZ61_9BILA</name>
<dbReference type="PANTHER" id="PTHR45641">
    <property type="entry name" value="TETRATRICOPEPTIDE REPEAT PROTEIN (AFU_ORTHOLOGUE AFUA_6G03870)"/>
    <property type="match status" value="1"/>
</dbReference>
<dbReference type="PANTHER" id="PTHR45641:SF1">
    <property type="entry name" value="AAA+ ATPASE DOMAIN-CONTAINING PROTEIN"/>
    <property type="match status" value="1"/>
</dbReference>
<reference evidence="5" key="1">
    <citation type="submission" date="2021-02" db="EMBL/GenBank/DDBJ databases">
        <authorList>
            <person name="Nowell W R."/>
        </authorList>
    </citation>
    <scope>NUCLEOTIDE SEQUENCE</scope>
</reference>
<dbReference type="InterPro" id="IPR003540">
    <property type="entry name" value="ADP-ribosyltransferase"/>
</dbReference>
<dbReference type="Gene3D" id="1.25.40.10">
    <property type="entry name" value="Tetratricopeptide repeat domain"/>
    <property type="match status" value="2"/>
</dbReference>
<dbReference type="InterPro" id="IPR019734">
    <property type="entry name" value="TPR_rpt"/>
</dbReference>
<dbReference type="Pfam" id="PF03496">
    <property type="entry name" value="ADPrib_exo_Tox"/>
    <property type="match status" value="1"/>
</dbReference>
<evidence type="ECO:0000313" key="5">
    <source>
        <dbReference type="EMBL" id="CAF1180805.1"/>
    </source>
</evidence>
<organism evidence="5 7">
    <name type="scientific">Didymodactylos carnosus</name>
    <dbReference type="NCBI Taxonomy" id="1234261"/>
    <lineage>
        <taxon>Eukaryota</taxon>
        <taxon>Metazoa</taxon>
        <taxon>Spiralia</taxon>
        <taxon>Gnathifera</taxon>
        <taxon>Rotifera</taxon>
        <taxon>Eurotatoria</taxon>
        <taxon>Bdelloidea</taxon>
        <taxon>Philodinida</taxon>
        <taxon>Philodinidae</taxon>
        <taxon>Didymodactylos</taxon>
    </lineage>
</organism>
<feature type="repeat" description="TPR" evidence="3">
    <location>
        <begin position="524"/>
        <end position="557"/>
    </location>
</feature>
<dbReference type="Pfam" id="PF13424">
    <property type="entry name" value="TPR_12"/>
    <property type="match status" value="1"/>
</dbReference>
<evidence type="ECO:0000259" key="4">
    <source>
        <dbReference type="Pfam" id="PF03496"/>
    </source>
</evidence>
<keyword evidence="2 3" id="KW-0802">TPR repeat</keyword>
<evidence type="ECO:0000313" key="6">
    <source>
        <dbReference type="EMBL" id="CAF3945098.1"/>
    </source>
</evidence>
<comment type="caution">
    <text evidence="5">The sequence shown here is derived from an EMBL/GenBank/DDBJ whole genome shotgun (WGS) entry which is preliminary data.</text>
</comment>
<dbReference type="SUPFAM" id="SSF56399">
    <property type="entry name" value="ADP-ribosylation"/>
    <property type="match status" value="1"/>
</dbReference>
<dbReference type="EMBL" id="CAJOBC010007851">
    <property type="protein sequence ID" value="CAF3945098.1"/>
    <property type="molecule type" value="Genomic_DNA"/>
</dbReference>
<dbReference type="SMART" id="SM00028">
    <property type="entry name" value="TPR"/>
    <property type="match status" value="5"/>
</dbReference>
<accession>A0A814UZ61</accession>
<dbReference type="GO" id="GO:0005576">
    <property type="term" value="C:extracellular region"/>
    <property type="evidence" value="ECO:0007669"/>
    <property type="project" value="InterPro"/>
</dbReference>
<feature type="domain" description="ADP ribosyltransferase" evidence="4">
    <location>
        <begin position="279"/>
        <end position="415"/>
    </location>
</feature>
<keyword evidence="7" id="KW-1185">Reference proteome</keyword>
<keyword evidence="1" id="KW-0677">Repeat</keyword>
<evidence type="ECO:0000256" key="1">
    <source>
        <dbReference type="ARBA" id="ARBA00022737"/>
    </source>
</evidence>
<evidence type="ECO:0000313" key="7">
    <source>
        <dbReference type="Proteomes" id="UP000663829"/>
    </source>
</evidence>
<dbReference type="AlphaFoldDB" id="A0A814UZ61"/>
<feature type="repeat" description="TPR" evidence="3">
    <location>
        <begin position="652"/>
        <end position="685"/>
    </location>
</feature>
<dbReference type="InterPro" id="IPR011990">
    <property type="entry name" value="TPR-like_helical_dom_sf"/>
</dbReference>
<dbReference type="SUPFAM" id="SSF48452">
    <property type="entry name" value="TPR-like"/>
    <property type="match status" value="2"/>
</dbReference>
<protein>
    <recommendedName>
        <fullName evidence="4">ADP ribosyltransferase domain-containing protein</fullName>
    </recommendedName>
</protein>
<dbReference type="OrthoDB" id="5986190at2759"/>